<sequence>MGPPEGGHRSGAGSVDKDGIDHQSAKRLLDSIGKKVHDLVKKEADDKNYTSELHGDLSQASIFGVESGSTTDTCTLVEQYYKHTNGDGKGKRYPCTELSGNVGENPFSDTLGGQCTDSKMRSGGKGACAPYRRLHLCSHNLESIDTTSTTSDNAKHKLLLEVCMAAKYEGDLIKTHHGQHQNKYGDSASQLCTVLARSFADIGDIVRGKDLFLGNTYESAQRKQLDDKLKDIFKKIHGGLTTNGAQNYYKDDAKKKNFYQLREDWWTANRSTVWKAITCGHPDGTYFRDACSGGKNPTHKKCTCANGDVPTYFDYVPQYLRWFEEWAEDFCRKRKHKLQNAITNCRGDSGKPKYCDLNRYDCTQTASGKHDFFEEDNCIGCHFSCSHFVNWIDNQKLEFLKQKEKYGTEITRGASGKSPKRTKRGARASDDNGYESKFYKILKEKNKYGTVNDFLELLNKEDVCTKFSEDEGTINFKNVNSGSAKKGDDSNKTFYRTKYCEACPWCGVQEAEGGKGWKAKEETCGEGMGYEGYNDTKIPKLTPDKEKSNILDKYKTFCSTGDSQIKKWQCYYKKKNESDVGKKDINFCVLQDGKQHTKDRKDKSYNAFFWDWVHDMLIDSMQWRDEHGKCINDAKSGKCRKGCKNPCDCFQKWVVQKKTEWGQIKVHFGKQDFGSRGEILGPLMKCPDFVLQEVLKKNLLLEIIEGTYGKSKETEHIREMLQQAGVGDLAALGGTCTEGGVAEQNTTIDKLLNHEEGIATKCQKDCQEPQQSLGRSLKPRVVDDDDSPKKRDTRTNPCYSDTTTEYAVLAEKVAETLQGKAQTQLDGKDGGRNALKGNPSQGHYNGNGNVKNLNGEICSIDEKYSNASSNKSNNPCDGKGDRLKIETQWKDAMEKNKEIKLYLPPRREHMCTSNVEHLLPHKGGRFKKVPNDKATHSLLGDVLIAAKKEGEDIKTKLTKNHNRSSICRTMKYSFADIGDIIRGRDMWENGEAKQLQNDLETIFGHIHSSVNGKGKYAGDENKTPPYKQLREDWWSANRSQVWKAMICETPSGKNPCSGTDVPLDDYIPQRLRWMTEWAEWFCKMQSQEYENLFTQCMTCKNNRTKCTSSDPKCTKCTQACIAYRDKIKTWAEQWQQMELKYLMLYWQAENGSARMAFRDASPDYQQMVDFLQQLVPPKSGTPTTTPYSTAPGYIHLLLLLTKVLPGIVEDRGVQHTNTIFLTPHEYKDACKCNENKASSPEELGRSDSFDDNQIPSVQEEEEDDNSDTDSDSDSEEQEEEEEKEEDTEGTEATEEPPLPPAQDTVDVCNTVKSALEDTASLNAACSQKYAKNNSRLGWKCVPSDTNDVATSENSAPRRARSAEGATTGGSICIPPRRRRLYVTPLTKWADKVGGTTQVEGQDTGSEGSSESGVANASASSTSTTSSSQLLRQAFIESAAVETFFLWHRYKKIKDKEYIEKEKANENVIDTSEVGKELQKKLEEGKIDDEFKRQMFYTLGDYRDIVVLGSNDVTSGSNNNNIVLEASNDKEKMKQLQTKIQAHINSGPPSLSGQKTPQQTWWEKHGKDIWEGMLCALTYKETGTRGQASITQIENANGGKNLFEKLKNANDYNSVKLDNSGDGPKLTEFVKRPTYFRWLEEWGEEFCHKQKHKLYIIEKECRGKYPGEKYCSGDGLRCDEKVPDNKDIFKDFNCPSCANSCRWYKRWISRKKIEFDEQKKAYGDQKEKAESNNGATNNKEFLENLKKHGSIDLFLKKLKDGPCKNDSEEGKKGGDILNFTNPEETFKHTEYCDPCSKFKFKCENCKSSGDTKVTCNGKNETVIRATDIKDDKNGNENINMLVSDNSTKEFKGEGLKDACGGAGIFEGIREDVWECGEHCGVHVCTLKKNVNNGKDEKHIIMKEFVKRWLEYFFEDYNKINKKLKICIENGEEPKSENKCEQKCNCVKKWLQEKRTEWDKINATYLKKYTENNGDDGNNLSSFLEDGPFKNEVDKAIKPCQDLEAFEKSKKCTETDSSENEKDKGSNKKDGVVCLLENLGEKAEKCKTQTSGSDCTPSTENPSSTLPDDEEPLEEEENQVKPPEICKDVIKAPTEPVVESGCVPAKTKPEETSPPAPSEEQTNQTSKPEQTPILKPEEEAPAPTSTPSPRPRIPRRAEDPLKTALMTSTLPLGIALALGSIAFLFLKWNTLKDEFISNMLQNEPNTEPNILRDNVDNNTHPTTSRHNVEEKPFITSIHDRDLYTGEEYNYDMSTNSGNNDLYNGKNNLYSGENNVYGGIDPTSDNRGPYSDKNDRISDNHHPYSGIDLINDTLSGNQHIDIYDEVLKRKENELFGTNHPKQTNTHNVAKLTNSDPIHNQLELFHKWLDRHRDMCEQWENHHERLAKLKEEWENETHSGNTHPSDSNKTLNTNVSIQIHMDNPKPINEFSNMDTYPNNSSMDTILEDLDKPFNEPYYYDMYDDDMYYDVNDHDTSTVDSNAMDVPSKVQIEMDVNTKLVKEKYPIADVWDI</sequence>
<dbReference type="InterPro" id="IPR004258">
    <property type="entry name" value="DBL"/>
</dbReference>
<feature type="domain" description="Duffy-binding-like" evidence="7">
    <location>
        <begin position="1640"/>
        <end position="1789"/>
    </location>
</feature>
<dbReference type="FunFam" id="1.20.1310.20:FF:000001">
    <property type="entry name" value="Erythrocyte membrane protein 1, PfEMP1"/>
    <property type="match status" value="1"/>
</dbReference>
<feature type="region of interest" description="Disordered" evidence="1">
    <location>
        <begin position="410"/>
        <end position="430"/>
    </location>
</feature>
<dbReference type="FunFam" id="1.10.1900.40:FF:000002">
    <property type="entry name" value="Erythrocyte membrane protein 1, PfEMP1"/>
    <property type="match status" value="1"/>
</dbReference>
<feature type="compositionally biased region" description="Polar residues" evidence="1">
    <location>
        <begin position="2046"/>
        <end position="2063"/>
    </location>
</feature>
<feature type="domain" description="Duffy-binding-like" evidence="7">
    <location>
        <begin position="325"/>
        <end position="480"/>
    </location>
</feature>
<feature type="region of interest" description="Disordered" evidence="1">
    <location>
        <begin position="1344"/>
        <end position="1371"/>
    </location>
</feature>
<dbReference type="InterPro" id="IPR029210">
    <property type="entry name" value="PfEMP1_NTS"/>
</dbReference>
<gene>
    <name evidence="8" type="ORF">PFFCH_01767</name>
</gene>
<feature type="domain" description="Duffy-antigen binding" evidence="3">
    <location>
        <begin position="1371"/>
        <end position="1586"/>
    </location>
</feature>
<evidence type="ECO:0000256" key="1">
    <source>
        <dbReference type="SAM" id="MobiDB-lite"/>
    </source>
</evidence>
<feature type="domain" description="Duffy-binding-like" evidence="2">
    <location>
        <begin position="1903"/>
        <end position="2050"/>
    </location>
</feature>
<dbReference type="GO" id="GO:0016020">
    <property type="term" value="C:membrane"/>
    <property type="evidence" value="ECO:0007669"/>
    <property type="project" value="InterPro"/>
</dbReference>
<dbReference type="InterPro" id="IPR042202">
    <property type="entry name" value="Duffy-ag-bd_sf"/>
</dbReference>
<dbReference type="Pfam" id="PF15447">
    <property type="entry name" value="NTS"/>
    <property type="match status" value="1"/>
</dbReference>
<feature type="compositionally biased region" description="Polar residues" evidence="1">
    <location>
        <begin position="1344"/>
        <end position="1354"/>
    </location>
</feature>
<feature type="region of interest" description="Disordered" evidence="1">
    <location>
        <begin position="2043"/>
        <end position="2083"/>
    </location>
</feature>
<feature type="compositionally biased region" description="Polar residues" evidence="1">
    <location>
        <begin position="838"/>
        <end position="849"/>
    </location>
</feature>
<dbReference type="Gene3D" id="1.20.1310.20">
    <property type="entry name" value="Duffy-antigen binding domain"/>
    <property type="match status" value="3"/>
</dbReference>
<dbReference type="FunFam" id="1.20.58.830:FF:000003">
    <property type="entry name" value="Erythrocyte membrane protein 1, PfEMP1"/>
    <property type="match status" value="1"/>
</dbReference>
<feature type="domain" description="Plasmodium falciparum erythrocyte membrane protein-1 N-terminal segment" evidence="5">
    <location>
        <begin position="24"/>
        <end position="61"/>
    </location>
</feature>
<dbReference type="FunFam" id="1.20.58.1930:FF:000001">
    <property type="entry name" value="Erythrocyte membrane protein 1, PfEMP1"/>
    <property type="match status" value="1"/>
</dbReference>
<name>A0A024VSD5_PLAFA</name>
<feature type="compositionally biased region" description="Acidic residues" evidence="1">
    <location>
        <begin position="2065"/>
        <end position="2075"/>
    </location>
</feature>
<evidence type="ECO:0008006" key="10">
    <source>
        <dbReference type="Google" id="ProtNLM"/>
    </source>
</evidence>
<feature type="region of interest" description="Disordered" evidence="1">
    <location>
        <begin position="1392"/>
        <end position="1422"/>
    </location>
</feature>
<feature type="compositionally biased region" description="Acidic residues" evidence="1">
    <location>
        <begin position="1258"/>
        <end position="1294"/>
    </location>
</feature>
<feature type="region of interest" description="Disordered" evidence="1">
    <location>
        <begin position="1236"/>
        <end position="1304"/>
    </location>
</feature>
<dbReference type="InterPro" id="IPR054595">
    <property type="entry name" value="DBL_C"/>
</dbReference>
<dbReference type="FunFam" id="1.10.1900.40:FF:000001">
    <property type="entry name" value="Erythrocyte membrane protein 1"/>
    <property type="match status" value="1"/>
</dbReference>
<dbReference type="OrthoDB" id="378917at2759"/>
<evidence type="ECO:0000259" key="2">
    <source>
        <dbReference type="Pfam" id="PF03011"/>
    </source>
</evidence>
<dbReference type="Pfam" id="PF15445">
    <property type="entry name" value="ATS"/>
    <property type="match status" value="1"/>
</dbReference>
<evidence type="ECO:0000313" key="9">
    <source>
        <dbReference type="Proteomes" id="UP000030656"/>
    </source>
</evidence>
<dbReference type="FunFam" id="1.20.58.830:FF:000002">
    <property type="entry name" value="Erythrocyte membrane protein 1, PfEMP1"/>
    <property type="match status" value="1"/>
</dbReference>
<organism evidence="8 9">
    <name type="scientific">Plasmodium falciparum FCH/4</name>
    <dbReference type="NCBI Taxonomy" id="1036724"/>
    <lineage>
        <taxon>Eukaryota</taxon>
        <taxon>Sar</taxon>
        <taxon>Alveolata</taxon>
        <taxon>Apicomplexa</taxon>
        <taxon>Aconoidasida</taxon>
        <taxon>Haemosporida</taxon>
        <taxon>Plasmodiidae</taxon>
        <taxon>Plasmodium</taxon>
        <taxon>Plasmodium (Laverania)</taxon>
    </lineage>
</organism>
<dbReference type="Pfam" id="PF05424">
    <property type="entry name" value="Duffy_binding"/>
    <property type="match status" value="3"/>
</dbReference>
<dbReference type="SUPFAM" id="SSF140924">
    <property type="entry name" value="Duffy binding domain-like"/>
    <property type="match status" value="5"/>
</dbReference>
<proteinExistence type="predicted"/>
<feature type="domain" description="Cysteine-rich interdomain region 1 gamma" evidence="6">
    <location>
        <begin position="1834"/>
        <end position="1887"/>
    </location>
</feature>
<feature type="region of interest" description="Disordered" evidence="1">
    <location>
        <begin position="764"/>
        <end position="799"/>
    </location>
</feature>
<feature type="domain" description="Duffy-antigen binding" evidence="3">
    <location>
        <begin position="901"/>
        <end position="1072"/>
    </location>
</feature>
<dbReference type="Gene3D" id="1.20.58.1930">
    <property type="match status" value="1"/>
</dbReference>
<feature type="region of interest" description="Disordered" evidence="1">
    <location>
        <begin position="1"/>
        <end position="23"/>
    </location>
</feature>
<evidence type="ECO:0000259" key="6">
    <source>
        <dbReference type="Pfam" id="PF18562"/>
    </source>
</evidence>
<dbReference type="EMBL" id="KI927887">
    <property type="protein sequence ID" value="ETW30786.1"/>
    <property type="molecule type" value="Genomic_DNA"/>
</dbReference>
<evidence type="ECO:0000313" key="8">
    <source>
        <dbReference type="EMBL" id="ETW30786.1"/>
    </source>
</evidence>
<dbReference type="Pfam" id="PF18562">
    <property type="entry name" value="CIDR1_gamma"/>
    <property type="match status" value="1"/>
</dbReference>
<feature type="domain" description="Duffy-antigen binding" evidence="3">
    <location>
        <begin position="126"/>
        <end position="321"/>
    </location>
</feature>
<dbReference type="GO" id="GO:0046789">
    <property type="term" value="F:host cell surface receptor binding"/>
    <property type="evidence" value="ECO:0007669"/>
    <property type="project" value="InterPro"/>
</dbReference>
<feature type="domain" description="Duffy-binding-like" evidence="2">
    <location>
        <begin position="608"/>
        <end position="768"/>
    </location>
</feature>
<evidence type="ECO:0000259" key="4">
    <source>
        <dbReference type="Pfam" id="PF15445"/>
    </source>
</evidence>
<dbReference type="InterPro" id="IPR041480">
    <property type="entry name" value="CIDR1_gamma"/>
</dbReference>
<dbReference type="Gene3D" id="1.20.58.830">
    <property type="match status" value="4"/>
</dbReference>
<evidence type="ECO:0000259" key="7">
    <source>
        <dbReference type="Pfam" id="PF22672"/>
    </source>
</evidence>
<dbReference type="InterPro" id="IPR044932">
    <property type="entry name" value="PfEMP1_ATS_sf"/>
</dbReference>
<feature type="compositionally biased region" description="Polar residues" evidence="1">
    <location>
        <begin position="1394"/>
        <end position="1414"/>
    </location>
</feature>
<dbReference type="Gene3D" id="1.10.1900.40">
    <property type="entry name" value="Acidic terminal segments, variant surface antigen of PfEMP1"/>
    <property type="match status" value="2"/>
</dbReference>
<accession>A0A024VSD5</accession>
<dbReference type="Pfam" id="PF22672">
    <property type="entry name" value="DBL_C"/>
    <property type="match status" value="2"/>
</dbReference>
<evidence type="ECO:0000259" key="3">
    <source>
        <dbReference type="Pfam" id="PF05424"/>
    </source>
</evidence>
<protein>
    <recommendedName>
        <fullName evidence="10">Duffy-binding-like domain-containing protein</fullName>
    </recommendedName>
</protein>
<dbReference type="InterPro" id="IPR029211">
    <property type="entry name" value="PfEMP1_ATS"/>
</dbReference>
<feature type="domain" description="Plasmodium falciparum erythrocyte membrane protein 1 acidic terminal segment" evidence="4">
    <location>
        <begin position="2185"/>
        <end position="2508"/>
    </location>
</feature>
<feature type="region of interest" description="Disordered" evidence="1">
    <location>
        <begin position="2095"/>
        <end position="2153"/>
    </location>
</feature>
<dbReference type="Pfam" id="PF03011">
    <property type="entry name" value="PFEMP"/>
    <property type="match status" value="2"/>
</dbReference>
<reference evidence="8 9" key="1">
    <citation type="submission" date="2013-02" db="EMBL/GenBank/DDBJ databases">
        <title>The Genome Annotation of Plasmodium falciparum FCH/4.</title>
        <authorList>
            <consortium name="The Broad Institute Genome Sequencing Platform"/>
            <consortium name="The Broad Institute Genome Sequencing Center for Infectious Disease"/>
            <person name="Neafsey D."/>
            <person name="Hoffman S."/>
            <person name="Volkman S."/>
            <person name="Rosenthal P."/>
            <person name="Walker B."/>
            <person name="Young S.K."/>
            <person name="Zeng Q."/>
            <person name="Gargeya S."/>
            <person name="Fitzgerald M."/>
            <person name="Haas B."/>
            <person name="Abouelleil A."/>
            <person name="Allen A.W."/>
            <person name="Alvarado L."/>
            <person name="Arachchi H.M."/>
            <person name="Berlin A.M."/>
            <person name="Chapman S.B."/>
            <person name="Gainer-Dewar J."/>
            <person name="Goldberg J."/>
            <person name="Griggs A."/>
            <person name="Gujja S."/>
            <person name="Hansen M."/>
            <person name="Howarth C."/>
            <person name="Imamovic A."/>
            <person name="Ireland A."/>
            <person name="Larimer J."/>
            <person name="McCowan C."/>
            <person name="Murphy C."/>
            <person name="Pearson M."/>
            <person name="Poon T.W."/>
            <person name="Priest M."/>
            <person name="Roberts A."/>
            <person name="Saif S."/>
            <person name="Shea T."/>
            <person name="Sisk P."/>
            <person name="Sykes S."/>
            <person name="Wortman J."/>
            <person name="Nusbaum C."/>
            <person name="Birren B."/>
        </authorList>
    </citation>
    <scope>NUCLEOTIDE SEQUENCE [LARGE SCALE GENOMIC DNA]</scope>
    <source>
        <strain evidence="8 9">FCH/4</strain>
    </source>
</reference>
<evidence type="ECO:0000259" key="5">
    <source>
        <dbReference type="Pfam" id="PF15447"/>
    </source>
</evidence>
<feature type="region of interest" description="Disordered" evidence="1">
    <location>
        <begin position="821"/>
        <end position="849"/>
    </location>
</feature>
<dbReference type="InterPro" id="IPR008602">
    <property type="entry name" value="Duffy-antigen-binding"/>
</dbReference>
<reference evidence="8 9" key="2">
    <citation type="submission" date="2013-02" db="EMBL/GenBank/DDBJ databases">
        <title>The Genome Sequence of Plasmodium falciparum FCH/4.</title>
        <authorList>
            <consortium name="The Broad Institute Genome Sequencing Platform"/>
            <consortium name="The Broad Institute Genome Sequencing Center for Infectious Disease"/>
            <person name="Neafsey D."/>
            <person name="Cheeseman I."/>
            <person name="Volkman S."/>
            <person name="Adams J."/>
            <person name="Walker B."/>
            <person name="Young S.K."/>
            <person name="Zeng Q."/>
            <person name="Gargeya S."/>
            <person name="Fitzgerald M."/>
            <person name="Haas B."/>
            <person name="Abouelleil A."/>
            <person name="Alvarado L."/>
            <person name="Arachchi H.M."/>
            <person name="Berlin A.M."/>
            <person name="Chapman S.B."/>
            <person name="Dewar J."/>
            <person name="Goldberg J."/>
            <person name="Griggs A."/>
            <person name="Gujja S."/>
            <person name="Hansen M."/>
            <person name="Howarth C."/>
            <person name="Imamovic A."/>
            <person name="Larimer J."/>
            <person name="McCowan C."/>
            <person name="Murphy C."/>
            <person name="Neiman D."/>
            <person name="Pearson M."/>
            <person name="Priest M."/>
            <person name="Roberts A."/>
            <person name="Saif S."/>
            <person name="Shea T."/>
            <person name="Sisk P."/>
            <person name="Sykes S."/>
            <person name="Wortman J."/>
            <person name="Nusbaum C."/>
            <person name="Birren B."/>
        </authorList>
    </citation>
    <scope>NUCLEOTIDE SEQUENCE [LARGE SCALE GENOMIC DNA]</scope>
    <source>
        <strain evidence="8 9">FCH/4</strain>
    </source>
</reference>
<dbReference type="Proteomes" id="UP000030656">
    <property type="component" value="Unassembled WGS sequence"/>
</dbReference>